<dbReference type="Proteomes" id="UP000070076">
    <property type="component" value="Unassembled WGS sequence"/>
</dbReference>
<evidence type="ECO:0000313" key="2">
    <source>
        <dbReference type="Proteomes" id="UP000070076"/>
    </source>
</evidence>
<dbReference type="InterPro" id="IPR009563">
    <property type="entry name" value="SSSCA1"/>
</dbReference>
<comment type="caution">
    <text evidence="1">The sequence shown here is derived from an EMBL/GenBank/DDBJ whole genome shotgun (WGS) entry which is preliminary data.</text>
</comment>
<gene>
    <name evidence="1" type="ORF">AKJ48_00680</name>
</gene>
<evidence type="ECO:0000313" key="1">
    <source>
        <dbReference type="EMBL" id="KXB04994.1"/>
    </source>
</evidence>
<protein>
    <submittedName>
        <fullName evidence="1">Uncharacterized protein</fullName>
    </submittedName>
</protein>
<dbReference type="AlphaFoldDB" id="A0A133VF07"/>
<keyword evidence="2" id="KW-1185">Reference proteome</keyword>
<organism evidence="1 2">
    <name type="scientific">candidate division MSBL1 archaeon SCGC-AAA261O19</name>
    <dbReference type="NCBI Taxonomy" id="1698277"/>
    <lineage>
        <taxon>Archaea</taxon>
        <taxon>Methanobacteriati</taxon>
        <taxon>Methanobacteriota</taxon>
        <taxon>candidate division MSBL1</taxon>
    </lineage>
</organism>
<accession>A0A133VF07</accession>
<dbReference type="Pfam" id="PF06677">
    <property type="entry name" value="Auto_anti-p27"/>
    <property type="match status" value="1"/>
</dbReference>
<dbReference type="EMBL" id="LHYB01000004">
    <property type="protein sequence ID" value="KXB04994.1"/>
    <property type="molecule type" value="Genomic_DNA"/>
</dbReference>
<sequence length="122" mass="13609">MMIKKDKIDELASVLLAGGKMLSQHCPKCKTPLFEYEEKIICPVCGGEVVEEETTPKERDSGSGEVVAKAEGKPATELKRIAQNKLAQLEDKLEDENDPEKVNEILKAIKSTLDVLERLKER</sequence>
<reference evidence="1 2" key="1">
    <citation type="journal article" date="2016" name="Sci. Rep.">
        <title>Metabolic traits of an uncultured archaeal lineage -MSBL1- from brine pools of the Red Sea.</title>
        <authorList>
            <person name="Mwirichia R."/>
            <person name="Alam I."/>
            <person name="Rashid M."/>
            <person name="Vinu M."/>
            <person name="Ba-Alawi W."/>
            <person name="Anthony Kamau A."/>
            <person name="Kamanda Ngugi D."/>
            <person name="Goker M."/>
            <person name="Klenk H.P."/>
            <person name="Bajic V."/>
            <person name="Stingl U."/>
        </authorList>
    </citation>
    <scope>NUCLEOTIDE SEQUENCE [LARGE SCALE GENOMIC DNA]</scope>
    <source>
        <strain evidence="1">SCGC-AAA261O19</strain>
    </source>
</reference>
<proteinExistence type="predicted"/>
<name>A0A133VF07_9EURY</name>